<dbReference type="InterPro" id="IPR057336">
    <property type="entry name" value="GerAC_N"/>
</dbReference>
<dbReference type="PANTHER" id="PTHR35789">
    <property type="entry name" value="SPORE GERMINATION PROTEIN B3"/>
    <property type="match status" value="1"/>
</dbReference>
<evidence type="ECO:0000256" key="3">
    <source>
        <dbReference type="ARBA" id="ARBA00022544"/>
    </source>
</evidence>
<keyword evidence="4" id="KW-0732">Signal</keyword>
<keyword evidence="11" id="KW-1185">Reference proteome</keyword>
<evidence type="ECO:0000313" key="10">
    <source>
        <dbReference type="EMBL" id="MBP2239658.1"/>
    </source>
</evidence>
<evidence type="ECO:0000259" key="9">
    <source>
        <dbReference type="Pfam" id="PF25198"/>
    </source>
</evidence>
<keyword evidence="5" id="KW-0472">Membrane</keyword>
<dbReference type="InterPro" id="IPR008844">
    <property type="entry name" value="Spore_GerAC-like"/>
</dbReference>
<evidence type="ECO:0000256" key="1">
    <source>
        <dbReference type="ARBA" id="ARBA00004635"/>
    </source>
</evidence>
<name>A0ABS4R9T6_9BACI</name>
<evidence type="ECO:0000256" key="7">
    <source>
        <dbReference type="ARBA" id="ARBA00023288"/>
    </source>
</evidence>
<sequence>MRRIRSLLLIFVSISYLPGCMNIKQRVLDDIQLATAASYEHIEEDTLQNTVVFPNFQTDKTVKNVTLTAKASLSKEIRDKHSLQSDRPIVSGKIEVLLYEKKTAEKGIINLLDTVQRDPSVGLNVYLVVAESNPKELLSKQYGNIDTGMFLSNLIEQNIETGLIHKTNIHQFLYKYYSQGIDPMLPMIKQKDGKIQLHAIGLFDNDKLVDQIDEGKFFFVKILVDSKSENDSYEVKFGEGEKASIFNINSKRKFDIPKPMTNSEITITLKLKSSIREYTNGKLTMGKMKELEQILEKDIKKKSVELIKRFQEKGIDPIGIGNAVKTKTRQWDEKKWDELYLSIPINVNVSVDILESGIIN</sequence>
<evidence type="ECO:0000256" key="6">
    <source>
        <dbReference type="ARBA" id="ARBA00023139"/>
    </source>
</evidence>
<evidence type="ECO:0000256" key="4">
    <source>
        <dbReference type="ARBA" id="ARBA00022729"/>
    </source>
</evidence>
<comment type="subcellular location">
    <subcellularLocation>
        <location evidence="1">Membrane</location>
        <topology evidence="1">Lipid-anchor</topology>
    </subcellularLocation>
</comment>
<feature type="domain" description="Spore germination GerAC-like C-terminal" evidence="8">
    <location>
        <begin position="200"/>
        <end position="357"/>
    </location>
</feature>
<dbReference type="Proteomes" id="UP001519293">
    <property type="component" value="Unassembled WGS sequence"/>
</dbReference>
<dbReference type="InterPro" id="IPR046953">
    <property type="entry name" value="Spore_GerAC-like_C"/>
</dbReference>
<keyword evidence="6" id="KW-0564">Palmitate</keyword>
<dbReference type="InterPro" id="IPR038501">
    <property type="entry name" value="Spore_GerAC_C_sf"/>
</dbReference>
<evidence type="ECO:0000259" key="8">
    <source>
        <dbReference type="Pfam" id="PF05504"/>
    </source>
</evidence>
<protein>
    <submittedName>
        <fullName evidence="10">Spore germination protein</fullName>
    </submittedName>
</protein>
<dbReference type="Pfam" id="PF25198">
    <property type="entry name" value="Spore_GerAC_N"/>
    <property type="match status" value="1"/>
</dbReference>
<comment type="similarity">
    <text evidence="2">Belongs to the GerABKC lipoprotein family.</text>
</comment>
<reference evidence="10 11" key="1">
    <citation type="submission" date="2021-03" db="EMBL/GenBank/DDBJ databases">
        <title>Genomic Encyclopedia of Type Strains, Phase IV (KMG-IV): sequencing the most valuable type-strain genomes for metagenomic binning, comparative biology and taxonomic classification.</title>
        <authorList>
            <person name="Goeker M."/>
        </authorList>
    </citation>
    <scope>NUCLEOTIDE SEQUENCE [LARGE SCALE GENOMIC DNA]</scope>
    <source>
        <strain evidence="10 11">DSM 26675</strain>
    </source>
</reference>
<comment type="caution">
    <text evidence="10">The sequence shown here is derived from an EMBL/GenBank/DDBJ whole genome shotgun (WGS) entry which is preliminary data.</text>
</comment>
<dbReference type="PANTHER" id="PTHR35789:SF1">
    <property type="entry name" value="SPORE GERMINATION PROTEIN B3"/>
    <property type="match status" value="1"/>
</dbReference>
<dbReference type="Gene3D" id="3.30.300.210">
    <property type="entry name" value="Nutrient germinant receptor protein C, domain 3"/>
    <property type="match status" value="1"/>
</dbReference>
<feature type="domain" description="Spore germination protein N-terminal" evidence="9">
    <location>
        <begin position="25"/>
        <end position="189"/>
    </location>
</feature>
<proteinExistence type="inferred from homology"/>
<evidence type="ECO:0000313" key="11">
    <source>
        <dbReference type="Proteomes" id="UP001519293"/>
    </source>
</evidence>
<dbReference type="EMBL" id="JAGIKZ010000001">
    <property type="protein sequence ID" value="MBP2239658.1"/>
    <property type="molecule type" value="Genomic_DNA"/>
</dbReference>
<organism evidence="10 11">
    <name type="scientific">Cytobacillus eiseniae</name>
    <dbReference type="NCBI Taxonomy" id="762947"/>
    <lineage>
        <taxon>Bacteria</taxon>
        <taxon>Bacillati</taxon>
        <taxon>Bacillota</taxon>
        <taxon>Bacilli</taxon>
        <taxon>Bacillales</taxon>
        <taxon>Bacillaceae</taxon>
        <taxon>Cytobacillus</taxon>
    </lineage>
</organism>
<accession>A0ABS4R9T6</accession>
<evidence type="ECO:0000256" key="5">
    <source>
        <dbReference type="ARBA" id="ARBA00023136"/>
    </source>
</evidence>
<keyword evidence="3" id="KW-0309">Germination</keyword>
<evidence type="ECO:0000256" key="2">
    <source>
        <dbReference type="ARBA" id="ARBA00007886"/>
    </source>
</evidence>
<gene>
    <name evidence="10" type="ORF">J2Z40_000211</name>
</gene>
<dbReference type="NCBIfam" id="TIGR02887">
    <property type="entry name" value="spore_ger_x_C"/>
    <property type="match status" value="1"/>
</dbReference>
<keyword evidence="7" id="KW-0449">Lipoprotein</keyword>
<dbReference type="Pfam" id="PF05504">
    <property type="entry name" value="Spore_GerAC"/>
    <property type="match status" value="1"/>
</dbReference>
<dbReference type="RefSeq" id="WP_066394612.1">
    <property type="nucleotide sequence ID" value="NZ_JAGIKZ010000001.1"/>
</dbReference>